<feature type="domain" description="DUF1587" evidence="3">
    <location>
        <begin position="130"/>
        <end position="194"/>
    </location>
</feature>
<proteinExistence type="predicted"/>
<dbReference type="Pfam" id="PF07624">
    <property type="entry name" value="PSD2"/>
    <property type="match status" value="1"/>
</dbReference>
<dbReference type="InterPro" id="IPR013043">
    <property type="entry name" value="DUF1595"/>
</dbReference>
<evidence type="ECO:0000256" key="1">
    <source>
        <dbReference type="SAM" id="SignalP"/>
    </source>
</evidence>
<dbReference type="InterPro" id="IPR013036">
    <property type="entry name" value="DUF1587"/>
</dbReference>
<evidence type="ECO:0000313" key="8">
    <source>
        <dbReference type="EMBL" id="TWT55224.1"/>
    </source>
</evidence>
<feature type="chain" id="PRO_5023053443" description="Planctomycete cytochrome C" evidence="1">
    <location>
        <begin position="25"/>
        <end position="650"/>
    </location>
</feature>
<protein>
    <recommendedName>
        <fullName evidence="10">Planctomycete cytochrome C</fullName>
    </recommendedName>
</protein>
<dbReference type="InterPro" id="IPR013042">
    <property type="entry name" value="DUF1592"/>
</dbReference>
<dbReference type="EMBL" id="SJPK01000028">
    <property type="protein sequence ID" value="TWT55224.1"/>
    <property type="molecule type" value="Genomic_DNA"/>
</dbReference>
<evidence type="ECO:0000259" key="4">
    <source>
        <dbReference type="Pfam" id="PF07627"/>
    </source>
</evidence>
<evidence type="ECO:0000259" key="6">
    <source>
        <dbReference type="Pfam" id="PF07635"/>
    </source>
</evidence>
<dbReference type="InterPro" id="IPR011429">
    <property type="entry name" value="Cyt_c_Planctomycete-type"/>
</dbReference>
<evidence type="ECO:0000259" key="2">
    <source>
        <dbReference type="Pfam" id="PF07624"/>
    </source>
</evidence>
<dbReference type="InterPro" id="IPR013039">
    <property type="entry name" value="DUF1588"/>
</dbReference>
<evidence type="ECO:0000313" key="9">
    <source>
        <dbReference type="Proteomes" id="UP000318053"/>
    </source>
</evidence>
<evidence type="ECO:0008006" key="10">
    <source>
        <dbReference type="Google" id="ProtNLM"/>
    </source>
</evidence>
<keyword evidence="9" id="KW-1185">Reference proteome</keyword>
<feature type="domain" description="DUF1595" evidence="7">
    <location>
        <begin position="218"/>
        <end position="278"/>
    </location>
</feature>
<feature type="domain" description="DUF1588" evidence="4">
    <location>
        <begin position="446"/>
        <end position="545"/>
    </location>
</feature>
<dbReference type="Pfam" id="PF07637">
    <property type="entry name" value="PSD5"/>
    <property type="match status" value="1"/>
</dbReference>
<feature type="signal peptide" evidence="1">
    <location>
        <begin position="1"/>
        <end position="24"/>
    </location>
</feature>
<feature type="domain" description="Cytochrome C Planctomycete-type" evidence="6">
    <location>
        <begin position="46"/>
        <end position="92"/>
    </location>
</feature>
<dbReference type="Pfam" id="PF07635">
    <property type="entry name" value="PSCyt1"/>
    <property type="match status" value="1"/>
</dbReference>
<dbReference type="Pfam" id="PF07627">
    <property type="entry name" value="PSCyt3"/>
    <property type="match status" value="1"/>
</dbReference>
<evidence type="ECO:0000259" key="5">
    <source>
        <dbReference type="Pfam" id="PF07631"/>
    </source>
</evidence>
<comment type="caution">
    <text evidence="8">The sequence shown here is derived from an EMBL/GenBank/DDBJ whole genome shotgun (WGS) entry which is preliminary data.</text>
</comment>
<accession>A0A5C5WW79</accession>
<sequence length="650" mass="72339" precursor="true">MCTRIGILLAATAIWIASWTPSHADSTAQPQAMTAPAAVEFLRDYCVDCHDGEGGEAGLDLGSLEKAEQIPLAIQKWNRVADRIADQQMPPIDSDAPSLDQRNAMVDWIRGTIHTAVCDDGVTPGGPMLRRLNRTEYANTVRDLLGIQLNAGHGLPSDGAGGEGFDNAAETLFISPIHAEKYLDAARAALTHAMSDPSDRKSILVSTPSANTSPRDAAEKVIAKFLPRAFRRPVSEQERGQYVDLFEQVYVEDPSFDLAIKFTLEAAMVSPKFLFLWEQPHDEPEPILVSDHELASRLSYFLWASMPDEELMRLADQGKLRDETVLADQIKRMLRSRMDDRGHRRNAKVRAFARSFVEQWLGTRALGREFQPNEAVVGKLNSELLGGMKYEPVFFMEDLLAENRSLLNWIDSDFTYANTSLARHYGVDGTFREQPKYIELPADSHRGGVLGMGAVLAVSSYSHRTSPVLRGKWIMETLLGTAPPPPPPDVPDLEEVVAEDGEKLSLRQRLERHRADPTCASCHSVMDPLGFGLENYDVLGRWRTEVDGMEIDVSGTLPDGTTFAGVAGLKDQLMQRKDAFIRHFTRKMLGYALARQLTNEDQCVVEAISEKVVEDDYRAQTLVLEIVKSVPFQYKSGQEFPSNQDHNDGK</sequence>
<feature type="domain" description="DUF1592" evidence="5">
    <location>
        <begin position="290"/>
        <end position="427"/>
    </location>
</feature>
<dbReference type="Proteomes" id="UP000318053">
    <property type="component" value="Unassembled WGS sequence"/>
</dbReference>
<reference evidence="8 9" key="1">
    <citation type="submission" date="2019-02" db="EMBL/GenBank/DDBJ databases">
        <title>Deep-cultivation of Planctomycetes and their phenomic and genomic characterization uncovers novel biology.</title>
        <authorList>
            <person name="Wiegand S."/>
            <person name="Jogler M."/>
            <person name="Boedeker C."/>
            <person name="Pinto D."/>
            <person name="Vollmers J."/>
            <person name="Rivas-Marin E."/>
            <person name="Kohn T."/>
            <person name="Peeters S.H."/>
            <person name="Heuer A."/>
            <person name="Rast P."/>
            <person name="Oberbeckmann S."/>
            <person name="Bunk B."/>
            <person name="Jeske O."/>
            <person name="Meyerdierks A."/>
            <person name="Storesund J.E."/>
            <person name="Kallscheuer N."/>
            <person name="Luecker S."/>
            <person name="Lage O.M."/>
            <person name="Pohl T."/>
            <person name="Merkel B.J."/>
            <person name="Hornburger P."/>
            <person name="Mueller R.-W."/>
            <person name="Bruemmer F."/>
            <person name="Labrenz M."/>
            <person name="Spormann A.M."/>
            <person name="Op Den Camp H."/>
            <person name="Overmann J."/>
            <person name="Amann R."/>
            <person name="Jetten M.S.M."/>
            <person name="Mascher T."/>
            <person name="Medema M.H."/>
            <person name="Devos D.P."/>
            <person name="Kaster A.-K."/>
            <person name="Ovreas L."/>
            <person name="Rohde M."/>
            <person name="Galperin M.Y."/>
            <person name="Jogler C."/>
        </authorList>
    </citation>
    <scope>NUCLEOTIDE SEQUENCE [LARGE SCALE GENOMIC DNA]</scope>
    <source>
        <strain evidence="8 9">CA85</strain>
    </source>
</reference>
<organism evidence="8 9">
    <name type="scientific">Allorhodopirellula solitaria</name>
    <dbReference type="NCBI Taxonomy" id="2527987"/>
    <lineage>
        <taxon>Bacteria</taxon>
        <taxon>Pseudomonadati</taxon>
        <taxon>Planctomycetota</taxon>
        <taxon>Planctomycetia</taxon>
        <taxon>Pirellulales</taxon>
        <taxon>Pirellulaceae</taxon>
        <taxon>Allorhodopirellula</taxon>
    </lineage>
</organism>
<dbReference type="Pfam" id="PF07626">
    <property type="entry name" value="PSD3"/>
    <property type="match status" value="1"/>
</dbReference>
<dbReference type="RefSeq" id="WP_186775171.1">
    <property type="nucleotide sequence ID" value="NZ_SJPK01000028.1"/>
</dbReference>
<evidence type="ECO:0000259" key="7">
    <source>
        <dbReference type="Pfam" id="PF07637"/>
    </source>
</evidence>
<gene>
    <name evidence="8" type="ORF">CA85_49880</name>
</gene>
<name>A0A5C5WW79_9BACT</name>
<dbReference type="InterPro" id="IPR011478">
    <property type="entry name" value="DUF1585"/>
</dbReference>
<keyword evidence="1" id="KW-0732">Signal</keyword>
<dbReference type="AlphaFoldDB" id="A0A5C5WW79"/>
<dbReference type="Pfam" id="PF07631">
    <property type="entry name" value="PSD4"/>
    <property type="match status" value="1"/>
</dbReference>
<feature type="domain" description="DUF1585" evidence="2">
    <location>
        <begin position="559"/>
        <end position="632"/>
    </location>
</feature>
<evidence type="ECO:0000259" key="3">
    <source>
        <dbReference type="Pfam" id="PF07626"/>
    </source>
</evidence>